<feature type="transmembrane region" description="Helical" evidence="12">
    <location>
        <begin position="304"/>
        <end position="323"/>
    </location>
</feature>
<feature type="domain" description="CAAX prenyl protease 2/Lysostaphin resistance protein A-like" evidence="13">
    <location>
        <begin position="152"/>
        <end position="260"/>
    </location>
</feature>
<evidence type="ECO:0000256" key="11">
    <source>
        <dbReference type="SAM" id="MobiDB-lite"/>
    </source>
</evidence>
<evidence type="ECO:0000256" key="10">
    <source>
        <dbReference type="ARBA" id="ARBA00049729"/>
    </source>
</evidence>
<dbReference type="PANTHER" id="PTHR13046">
    <property type="entry name" value="PROTEASE U48 CAAX PRENYL PROTEASE RCE1"/>
    <property type="match status" value="1"/>
</dbReference>
<comment type="subcellular location">
    <subcellularLocation>
        <location evidence="1">Endoplasmic reticulum membrane</location>
        <topology evidence="1">Multi-pass membrane protein</topology>
    </subcellularLocation>
</comment>
<evidence type="ECO:0000256" key="5">
    <source>
        <dbReference type="ARBA" id="ARBA00022801"/>
    </source>
</evidence>
<reference evidence="14 15" key="1">
    <citation type="journal article" date="2016" name="Nat. Commun.">
        <title>Ectomycorrhizal ecology is imprinted in the genome of the dominant symbiotic fungus Cenococcum geophilum.</title>
        <authorList>
            <consortium name="DOE Joint Genome Institute"/>
            <person name="Peter M."/>
            <person name="Kohler A."/>
            <person name="Ohm R.A."/>
            <person name="Kuo A."/>
            <person name="Krutzmann J."/>
            <person name="Morin E."/>
            <person name="Arend M."/>
            <person name="Barry K.W."/>
            <person name="Binder M."/>
            <person name="Choi C."/>
            <person name="Clum A."/>
            <person name="Copeland A."/>
            <person name="Grisel N."/>
            <person name="Haridas S."/>
            <person name="Kipfer T."/>
            <person name="LaButti K."/>
            <person name="Lindquist E."/>
            <person name="Lipzen A."/>
            <person name="Maire R."/>
            <person name="Meier B."/>
            <person name="Mihaltcheva S."/>
            <person name="Molinier V."/>
            <person name="Murat C."/>
            <person name="Poggeler S."/>
            <person name="Quandt C.A."/>
            <person name="Sperisen C."/>
            <person name="Tritt A."/>
            <person name="Tisserant E."/>
            <person name="Crous P.W."/>
            <person name="Henrissat B."/>
            <person name="Nehls U."/>
            <person name="Egli S."/>
            <person name="Spatafora J.W."/>
            <person name="Grigoriev I.V."/>
            <person name="Martin F.M."/>
        </authorList>
    </citation>
    <scope>NUCLEOTIDE SEQUENCE [LARGE SCALE GENOMIC DNA]</scope>
    <source>
        <strain evidence="14 15">CBS 207.34</strain>
    </source>
</reference>
<dbReference type="GO" id="GO:0004222">
    <property type="term" value="F:metalloendopeptidase activity"/>
    <property type="evidence" value="ECO:0007669"/>
    <property type="project" value="InterPro"/>
</dbReference>
<evidence type="ECO:0000256" key="3">
    <source>
        <dbReference type="ARBA" id="ARBA00022670"/>
    </source>
</evidence>
<dbReference type="InterPro" id="IPR039731">
    <property type="entry name" value="Rce1"/>
</dbReference>
<dbReference type="Proteomes" id="UP000250140">
    <property type="component" value="Unassembled WGS sequence"/>
</dbReference>
<dbReference type="GO" id="GO:0005789">
    <property type="term" value="C:endoplasmic reticulum membrane"/>
    <property type="evidence" value="ECO:0007669"/>
    <property type="project" value="UniProtKB-SubCell"/>
</dbReference>
<evidence type="ECO:0000256" key="12">
    <source>
        <dbReference type="SAM" id="Phobius"/>
    </source>
</evidence>
<gene>
    <name evidence="14" type="ORF">AOQ84DRAFT_340825</name>
</gene>
<protein>
    <recommendedName>
        <fullName evidence="10">intramembrane prenyl-peptidase Rce1</fullName>
        <ecNumber evidence="10">3.4.26.1</ecNumber>
    </recommendedName>
</protein>
<feature type="transmembrane region" description="Helical" evidence="12">
    <location>
        <begin position="103"/>
        <end position="128"/>
    </location>
</feature>
<dbReference type="GO" id="GO:0071586">
    <property type="term" value="P:CAAX-box protein processing"/>
    <property type="evidence" value="ECO:0007669"/>
    <property type="project" value="InterPro"/>
</dbReference>
<evidence type="ECO:0000256" key="2">
    <source>
        <dbReference type="ARBA" id="ARBA00006897"/>
    </source>
</evidence>
<sequence length="343" mass="38449">MAPIGLLHRLKTYYSKEPVQKAPAISPRSAVLLSILFTLIYVIPFYLSSATRPSPQLSRDVPSSIRARIRAVTLSCPLSALIAIYVIVQWGDASPAETLKLLGWWPVSLVDIGKTLLLVAILFAGPLFEAGIAEGGWKDWLRGTHVREVLSSWMGYRNFVAGPITEELIWRSLVIPLHLLAKFSPTQIIFITPLYFGIAHIHHYYEFRLTHPHTHAIPAVIRSLFQFTYTSLFGFFAAFIFLRTGNVFAIILAHSFCNWMGLPRFWGRVRAHDVPPTKLNDVGKKEDGERPGKGEPVDDGSLPIGWTIAYYVLLVSGAIGFYLQLYPLTESKYALPVYQGNPK</sequence>
<keyword evidence="7 12" id="KW-1133">Transmembrane helix</keyword>
<organism evidence="14 15">
    <name type="scientific">Glonium stellatum</name>
    <dbReference type="NCBI Taxonomy" id="574774"/>
    <lineage>
        <taxon>Eukaryota</taxon>
        <taxon>Fungi</taxon>
        <taxon>Dikarya</taxon>
        <taxon>Ascomycota</taxon>
        <taxon>Pezizomycotina</taxon>
        <taxon>Dothideomycetes</taxon>
        <taxon>Pleosporomycetidae</taxon>
        <taxon>Gloniales</taxon>
        <taxon>Gloniaceae</taxon>
        <taxon>Glonium</taxon>
    </lineage>
</organism>
<evidence type="ECO:0000256" key="4">
    <source>
        <dbReference type="ARBA" id="ARBA00022692"/>
    </source>
</evidence>
<keyword evidence="3" id="KW-0645">Protease</keyword>
<evidence type="ECO:0000256" key="1">
    <source>
        <dbReference type="ARBA" id="ARBA00004477"/>
    </source>
</evidence>
<evidence type="ECO:0000256" key="7">
    <source>
        <dbReference type="ARBA" id="ARBA00022989"/>
    </source>
</evidence>
<keyword evidence="8 12" id="KW-0472">Membrane</keyword>
<dbReference type="EC" id="3.4.26.1" evidence="10"/>
<dbReference type="Pfam" id="PF02517">
    <property type="entry name" value="Rce1-like"/>
    <property type="match status" value="1"/>
</dbReference>
<keyword evidence="6" id="KW-0256">Endoplasmic reticulum</keyword>
<evidence type="ECO:0000313" key="15">
    <source>
        <dbReference type="Proteomes" id="UP000250140"/>
    </source>
</evidence>
<dbReference type="OrthoDB" id="271604at2759"/>
<keyword evidence="4 12" id="KW-0812">Transmembrane</keyword>
<evidence type="ECO:0000256" key="9">
    <source>
        <dbReference type="ARBA" id="ARBA00047280"/>
    </source>
</evidence>
<dbReference type="PANTHER" id="PTHR13046:SF0">
    <property type="entry name" value="CAAX PRENYL PROTEASE 2"/>
    <property type="match status" value="1"/>
</dbReference>
<feature type="transmembrane region" description="Helical" evidence="12">
    <location>
        <begin position="30"/>
        <end position="48"/>
    </location>
</feature>
<dbReference type="EMBL" id="KV749710">
    <property type="protein sequence ID" value="OCL08132.1"/>
    <property type="molecule type" value="Genomic_DNA"/>
</dbReference>
<evidence type="ECO:0000313" key="14">
    <source>
        <dbReference type="EMBL" id="OCL08132.1"/>
    </source>
</evidence>
<proteinExistence type="inferred from homology"/>
<comment type="similarity">
    <text evidence="2">Belongs to the peptidase U48 family.</text>
</comment>
<evidence type="ECO:0000259" key="13">
    <source>
        <dbReference type="Pfam" id="PF02517"/>
    </source>
</evidence>
<feature type="transmembrane region" description="Helical" evidence="12">
    <location>
        <begin position="232"/>
        <end position="256"/>
    </location>
</feature>
<evidence type="ECO:0000256" key="8">
    <source>
        <dbReference type="ARBA" id="ARBA00023136"/>
    </source>
</evidence>
<feature type="transmembrane region" description="Helical" evidence="12">
    <location>
        <begin position="69"/>
        <end position="91"/>
    </location>
</feature>
<name>A0A8E2JSU3_9PEZI</name>
<keyword evidence="5" id="KW-0378">Hydrolase</keyword>
<keyword evidence="15" id="KW-1185">Reference proteome</keyword>
<comment type="catalytic activity">
    <reaction evidence="9">
        <text>Hydrolyzes the peptide bond -P2-(S-farnesyl or geranylgeranyl)C-P1'-P2'-P3'-COOH where P1' and P2' are amino acids with aliphatic sidechains and P3' is any C-terminal residue.</text>
        <dbReference type="EC" id="3.4.26.1"/>
    </reaction>
</comment>
<dbReference type="AlphaFoldDB" id="A0A8E2JSU3"/>
<dbReference type="InterPro" id="IPR003675">
    <property type="entry name" value="Rce1/LyrA-like_dom"/>
</dbReference>
<accession>A0A8E2JSU3</accession>
<feature type="region of interest" description="Disordered" evidence="11">
    <location>
        <begin position="277"/>
        <end position="296"/>
    </location>
</feature>
<evidence type="ECO:0000256" key="6">
    <source>
        <dbReference type="ARBA" id="ARBA00022824"/>
    </source>
</evidence>